<proteinExistence type="predicted"/>
<dbReference type="EMBL" id="PQFF01000132">
    <property type="protein sequence ID" value="RHZ79716.1"/>
    <property type="molecule type" value="Genomic_DNA"/>
</dbReference>
<organism evidence="2 3">
    <name type="scientific">Diversispora epigaea</name>
    <dbReference type="NCBI Taxonomy" id="1348612"/>
    <lineage>
        <taxon>Eukaryota</taxon>
        <taxon>Fungi</taxon>
        <taxon>Fungi incertae sedis</taxon>
        <taxon>Mucoromycota</taxon>
        <taxon>Glomeromycotina</taxon>
        <taxon>Glomeromycetes</taxon>
        <taxon>Diversisporales</taxon>
        <taxon>Diversisporaceae</taxon>
        <taxon>Diversispora</taxon>
    </lineage>
</organism>
<sequence>MKNVCMKNVMRRQLGIADENQRKKMHQNPKSKNYLNYVYIQVSINRYILTLYELYLLEEIKSENSLHPNLLLKSNESSTSSVNTHNIDEKTEID</sequence>
<reference evidence="2 3" key="1">
    <citation type="submission" date="2018-08" db="EMBL/GenBank/DDBJ databases">
        <title>Genome and evolution of the arbuscular mycorrhizal fungus Diversispora epigaea (formerly Glomus versiforme) and its bacterial endosymbionts.</title>
        <authorList>
            <person name="Sun X."/>
            <person name="Fei Z."/>
            <person name="Harrison M."/>
        </authorList>
    </citation>
    <scope>NUCLEOTIDE SEQUENCE [LARGE SCALE GENOMIC DNA]</scope>
    <source>
        <strain evidence="2 3">IT104</strain>
    </source>
</reference>
<name>A0A397J137_9GLOM</name>
<gene>
    <name evidence="2" type="ORF">Glove_141g88</name>
</gene>
<evidence type="ECO:0000313" key="2">
    <source>
        <dbReference type="EMBL" id="RHZ79716.1"/>
    </source>
</evidence>
<dbReference type="Proteomes" id="UP000266861">
    <property type="component" value="Unassembled WGS sequence"/>
</dbReference>
<evidence type="ECO:0000313" key="3">
    <source>
        <dbReference type="Proteomes" id="UP000266861"/>
    </source>
</evidence>
<dbReference type="AlphaFoldDB" id="A0A397J137"/>
<keyword evidence="3" id="KW-1185">Reference proteome</keyword>
<protein>
    <submittedName>
        <fullName evidence="2">Uncharacterized protein</fullName>
    </submittedName>
</protein>
<comment type="caution">
    <text evidence="2">The sequence shown here is derived from an EMBL/GenBank/DDBJ whole genome shotgun (WGS) entry which is preliminary data.</text>
</comment>
<accession>A0A397J137</accession>
<feature type="compositionally biased region" description="Polar residues" evidence="1">
    <location>
        <begin position="72"/>
        <end position="85"/>
    </location>
</feature>
<evidence type="ECO:0000256" key="1">
    <source>
        <dbReference type="SAM" id="MobiDB-lite"/>
    </source>
</evidence>
<feature type="region of interest" description="Disordered" evidence="1">
    <location>
        <begin position="72"/>
        <end position="94"/>
    </location>
</feature>